<evidence type="ECO:0000256" key="1">
    <source>
        <dbReference type="ARBA" id="ARBA00004141"/>
    </source>
</evidence>
<organism evidence="7 8">
    <name type="scientific">Polarella glacialis</name>
    <name type="common">Dinoflagellate</name>
    <dbReference type="NCBI Taxonomy" id="89957"/>
    <lineage>
        <taxon>Eukaryota</taxon>
        <taxon>Sar</taxon>
        <taxon>Alveolata</taxon>
        <taxon>Dinophyceae</taxon>
        <taxon>Suessiales</taxon>
        <taxon>Suessiaceae</taxon>
        <taxon>Polarella</taxon>
    </lineage>
</organism>
<protein>
    <recommendedName>
        <fullName evidence="6">Polycystin cation channel PKD1/PKD2 domain-containing protein</fullName>
    </recommendedName>
</protein>
<reference evidence="7" key="1">
    <citation type="submission" date="2021-02" db="EMBL/GenBank/DDBJ databases">
        <authorList>
            <person name="Dougan E. K."/>
            <person name="Rhodes N."/>
            <person name="Thang M."/>
            <person name="Chan C."/>
        </authorList>
    </citation>
    <scope>NUCLEOTIDE SEQUENCE</scope>
</reference>
<dbReference type="Proteomes" id="UP000626109">
    <property type="component" value="Unassembled WGS sequence"/>
</dbReference>
<dbReference type="EMBL" id="CAJNNW010036665">
    <property type="protein sequence ID" value="CAE8736463.1"/>
    <property type="molecule type" value="Genomic_DNA"/>
</dbReference>
<dbReference type="InterPro" id="IPR051223">
    <property type="entry name" value="Polycystin"/>
</dbReference>
<evidence type="ECO:0000259" key="6">
    <source>
        <dbReference type="Pfam" id="PF08016"/>
    </source>
</evidence>
<feature type="non-terminal residue" evidence="7">
    <location>
        <position position="1"/>
    </location>
</feature>
<dbReference type="InterPro" id="IPR013122">
    <property type="entry name" value="PKD1_2_channel"/>
</dbReference>
<evidence type="ECO:0000313" key="8">
    <source>
        <dbReference type="Proteomes" id="UP000626109"/>
    </source>
</evidence>
<dbReference type="Pfam" id="PF08016">
    <property type="entry name" value="PKD_channel"/>
    <property type="match status" value="1"/>
</dbReference>
<dbReference type="GO" id="GO:0016020">
    <property type="term" value="C:membrane"/>
    <property type="evidence" value="ECO:0007669"/>
    <property type="project" value="UniProtKB-SubCell"/>
</dbReference>
<proteinExistence type="predicted"/>
<dbReference type="PANTHER" id="PTHR10877">
    <property type="entry name" value="POLYCYSTIN FAMILY MEMBER"/>
    <property type="match status" value="1"/>
</dbReference>
<keyword evidence="3 5" id="KW-1133">Transmembrane helix</keyword>
<accession>A0A813LSH8</accession>
<dbReference type="PANTHER" id="PTHR10877:SF183">
    <property type="entry name" value="AT14535P-RELATED"/>
    <property type="match status" value="1"/>
</dbReference>
<sequence>EGANGALEFDPADPAVKENRAVKKAVDRILKLKKASLDSVVSGQGVPQSTYLAYIKSEMDGEGACLELPMTILILVSFAILAANLIRQDQIYAAEEAVGFDISENANFAWAHAFGHKGLQDTNSIADFWSWIRLGFLPLILQPSWSYSEAMPPAMGSEATYGTAYVSRNLPSSWLFKDYIKPAPVRNDYLRYLKVVGGFRLRQTIVQGKEEKCAFPPSIDRSKLQAWLGKPCVPSMLAALTPQITDSMEFDGMVRKQCLFPDLESLDDMKKVLLEMEDGCNEASAQGCIWCKEQTPRQPWIDEQTLRVTINFVTYNAQYGLYTYNSINFIFNRGGHIYKFGNFMSAFADPFPRPLGDMITTFIAGALWIGCLLHVLYCETKDVVKVIRSAKSQCLKALRDDNLGVWNMIDWISIVIGLTAVFFWIRSRLLVEPVNLLLLDMVQKSLNPPSREEYEAAAIVFHNAVGDMVLGWKDFNIVIVIYPMIIMLRLFKSFAAQPRLAIVTKTLESAAPDLMHFFLVFGFVFLCFVVNSILFFGQDLEDFSNFPRSLDACFQAMFSNDRDWDGMKEIGFMKAAVFFWAFSLIMVMILLNMLLAIIMDAYAGEKEKASNAETLMQQISSMIRRRRQFKKGERVRLNDVWNIFAAEFKGDEKAMLESDRMITPEYLVSSVPRMPFKQAHRTLVNSLQREQNIKMGHPTEQDTKEAIKVGMEALEIRSDQVRDDVEFMAETFDYFDRFQAPGDKVHDFYFGAEGQTPDDASESWIATSVTQISEELSALLDNGLLSIGRSQDEFEVEQTQLHL</sequence>
<dbReference type="Gene3D" id="1.10.287.70">
    <property type="match status" value="1"/>
</dbReference>
<feature type="domain" description="Polycystin cation channel PKD1/PKD2" evidence="6">
    <location>
        <begin position="478"/>
        <end position="603"/>
    </location>
</feature>
<keyword evidence="4 5" id="KW-0472">Membrane</keyword>
<evidence type="ECO:0000256" key="5">
    <source>
        <dbReference type="SAM" id="Phobius"/>
    </source>
</evidence>
<feature type="transmembrane region" description="Helical" evidence="5">
    <location>
        <begin position="577"/>
        <end position="598"/>
    </location>
</feature>
<feature type="transmembrane region" description="Helical" evidence="5">
    <location>
        <begin position="405"/>
        <end position="425"/>
    </location>
</feature>
<evidence type="ECO:0000256" key="2">
    <source>
        <dbReference type="ARBA" id="ARBA00022692"/>
    </source>
</evidence>
<gene>
    <name evidence="7" type="ORF">PGLA2088_LOCUS48328</name>
</gene>
<dbReference type="AlphaFoldDB" id="A0A813LSH8"/>
<feature type="transmembrane region" description="Helical" evidence="5">
    <location>
        <begin position="358"/>
        <end position="378"/>
    </location>
</feature>
<feature type="non-terminal residue" evidence="7">
    <location>
        <position position="803"/>
    </location>
</feature>
<evidence type="ECO:0000313" key="7">
    <source>
        <dbReference type="EMBL" id="CAE8736463.1"/>
    </source>
</evidence>
<evidence type="ECO:0000256" key="3">
    <source>
        <dbReference type="ARBA" id="ARBA00022989"/>
    </source>
</evidence>
<feature type="transmembrane region" description="Helical" evidence="5">
    <location>
        <begin position="475"/>
        <end position="495"/>
    </location>
</feature>
<feature type="transmembrane region" description="Helical" evidence="5">
    <location>
        <begin position="516"/>
        <end position="537"/>
    </location>
</feature>
<evidence type="ECO:0000256" key="4">
    <source>
        <dbReference type="ARBA" id="ARBA00023136"/>
    </source>
</evidence>
<comment type="caution">
    <text evidence="7">The sequence shown here is derived from an EMBL/GenBank/DDBJ whole genome shotgun (WGS) entry which is preliminary data.</text>
</comment>
<keyword evidence="2 5" id="KW-0812">Transmembrane</keyword>
<comment type="subcellular location">
    <subcellularLocation>
        <location evidence="1">Membrane</location>
        <topology evidence="1">Multi-pass membrane protein</topology>
    </subcellularLocation>
</comment>
<name>A0A813LSH8_POLGL</name>